<evidence type="ECO:0000313" key="6">
    <source>
        <dbReference type="EMBL" id="MCP3425387.1"/>
    </source>
</evidence>
<feature type="chain" id="PRO_5040951876" evidence="5">
    <location>
        <begin position="30"/>
        <end position="459"/>
    </location>
</feature>
<keyword evidence="3" id="KW-0813">Transport</keyword>
<dbReference type="Gene3D" id="3.40.190.10">
    <property type="entry name" value="Periplasmic binding protein-like II"/>
    <property type="match status" value="1"/>
</dbReference>
<evidence type="ECO:0000256" key="2">
    <source>
        <dbReference type="ARBA" id="ARBA00008520"/>
    </source>
</evidence>
<dbReference type="RefSeq" id="WP_254165561.1">
    <property type="nucleotide sequence ID" value="NZ_JANAFB010000008.1"/>
</dbReference>
<accession>A0A9X2HEK2</accession>
<organism evidence="6 7">
    <name type="scientific">Rothia santali</name>
    <dbReference type="NCBI Taxonomy" id="2949643"/>
    <lineage>
        <taxon>Bacteria</taxon>
        <taxon>Bacillati</taxon>
        <taxon>Actinomycetota</taxon>
        <taxon>Actinomycetes</taxon>
        <taxon>Micrococcales</taxon>
        <taxon>Micrococcaceae</taxon>
        <taxon>Rothia</taxon>
    </lineage>
</organism>
<dbReference type="Proteomes" id="UP001139502">
    <property type="component" value="Unassembled WGS sequence"/>
</dbReference>
<feature type="signal peptide" evidence="5">
    <location>
        <begin position="1"/>
        <end position="29"/>
    </location>
</feature>
<dbReference type="PANTHER" id="PTHR43649:SF31">
    <property type="entry name" value="SN-GLYCEROL-3-PHOSPHATE-BINDING PERIPLASMIC PROTEIN UGPB"/>
    <property type="match status" value="1"/>
</dbReference>
<dbReference type="PANTHER" id="PTHR43649">
    <property type="entry name" value="ARABINOSE-BINDING PROTEIN-RELATED"/>
    <property type="match status" value="1"/>
</dbReference>
<sequence>MNASHRRSRRLRGALAGLAAAALGLTGCASEGGEGVSSSSKTIDYWLWDTNQLPAYQRCADLFEESHPGLSVNITQYGWDDYWQLLTAGFIAERGPDVFTNHVSQYPQYVSLETVQPLDELEATAAVDEGEFQEGLSELWTGEGGRMYGMPKDWDTVAAFYNKDMVREAGLTEEDLATWDWNPRDGGGFEDVIARLTVDENGVRGDEPGFDKSKVEVYGLGLNEAGGSSFGQAQWSGFAAATGWRATDEPFWDTSYNFDDPRAQEALDWYFGLVDKGYMPAYGQFNQADGVAPQIASGSAAIAFDGSWSLRSYARSDLDLGTARYPTGPDGQAASMMNGLADSISRDADDPEAAAQWVAFMASPECQQAVARDGVVFPSRQDSTPLAAEAFAQMGLDPEPFTAPVEEDEVFYFPVTDHGADVRALAIPALEDIYANRAPASTLDRTNRAIDVLFETGEG</sequence>
<evidence type="ECO:0000256" key="1">
    <source>
        <dbReference type="ARBA" id="ARBA00004196"/>
    </source>
</evidence>
<protein>
    <submittedName>
        <fullName evidence="6">Sugar ABC transporter substrate-binding protein</fullName>
    </submittedName>
</protein>
<comment type="similarity">
    <text evidence="2">Belongs to the bacterial solute-binding protein 1 family.</text>
</comment>
<comment type="subcellular location">
    <subcellularLocation>
        <location evidence="1">Cell envelope</location>
    </subcellularLocation>
</comment>
<comment type="caution">
    <text evidence="6">The sequence shown here is derived from an EMBL/GenBank/DDBJ whole genome shotgun (WGS) entry which is preliminary data.</text>
</comment>
<dbReference type="CDD" id="cd13585">
    <property type="entry name" value="PBP2_TMBP_like"/>
    <property type="match status" value="1"/>
</dbReference>
<name>A0A9X2HEK2_9MICC</name>
<dbReference type="PROSITE" id="PS51257">
    <property type="entry name" value="PROKAR_LIPOPROTEIN"/>
    <property type="match status" value="1"/>
</dbReference>
<gene>
    <name evidence="6" type="ORF">NBM05_04980</name>
</gene>
<evidence type="ECO:0000256" key="5">
    <source>
        <dbReference type="SAM" id="SignalP"/>
    </source>
</evidence>
<evidence type="ECO:0000313" key="7">
    <source>
        <dbReference type="Proteomes" id="UP001139502"/>
    </source>
</evidence>
<evidence type="ECO:0000256" key="4">
    <source>
        <dbReference type="ARBA" id="ARBA00022729"/>
    </source>
</evidence>
<keyword evidence="7" id="KW-1185">Reference proteome</keyword>
<dbReference type="EMBL" id="JANAFB010000008">
    <property type="protein sequence ID" value="MCP3425387.1"/>
    <property type="molecule type" value="Genomic_DNA"/>
</dbReference>
<keyword evidence="4 5" id="KW-0732">Signal</keyword>
<dbReference type="AlphaFoldDB" id="A0A9X2HEK2"/>
<dbReference type="SUPFAM" id="SSF53850">
    <property type="entry name" value="Periplasmic binding protein-like II"/>
    <property type="match status" value="1"/>
</dbReference>
<dbReference type="Pfam" id="PF13416">
    <property type="entry name" value="SBP_bac_8"/>
    <property type="match status" value="1"/>
</dbReference>
<evidence type="ECO:0000256" key="3">
    <source>
        <dbReference type="ARBA" id="ARBA00022448"/>
    </source>
</evidence>
<dbReference type="GO" id="GO:0030313">
    <property type="term" value="C:cell envelope"/>
    <property type="evidence" value="ECO:0007669"/>
    <property type="project" value="UniProtKB-SubCell"/>
</dbReference>
<proteinExistence type="inferred from homology"/>
<dbReference type="InterPro" id="IPR006059">
    <property type="entry name" value="SBP"/>
</dbReference>
<dbReference type="InterPro" id="IPR050490">
    <property type="entry name" value="Bact_solute-bd_prot1"/>
</dbReference>
<reference evidence="6" key="1">
    <citation type="submission" date="2022-06" db="EMBL/GenBank/DDBJ databases">
        <title>Rothia sp. isolated from sandalwood seedling.</title>
        <authorList>
            <person name="Tuikhar N."/>
            <person name="Kirdat K."/>
            <person name="Thorat V."/>
            <person name="Swetha P."/>
            <person name="Padma S."/>
            <person name="Sundararaj R."/>
            <person name="Yadav A."/>
        </authorList>
    </citation>
    <scope>NUCLEOTIDE SEQUENCE</scope>
    <source>
        <strain evidence="6">AR01</strain>
    </source>
</reference>